<name>A0A8J5VCG6_ZIZPA</name>
<evidence type="ECO:0000256" key="1">
    <source>
        <dbReference type="SAM" id="MobiDB-lite"/>
    </source>
</evidence>
<evidence type="ECO:0000313" key="2">
    <source>
        <dbReference type="EMBL" id="KAG8060615.1"/>
    </source>
</evidence>
<reference evidence="2" key="2">
    <citation type="submission" date="2021-02" db="EMBL/GenBank/DDBJ databases">
        <authorList>
            <person name="Kimball J.A."/>
            <person name="Haas M.W."/>
            <person name="Macchietto M."/>
            <person name="Kono T."/>
            <person name="Duquette J."/>
            <person name="Shao M."/>
        </authorList>
    </citation>
    <scope>NUCLEOTIDE SEQUENCE</scope>
    <source>
        <tissue evidence="2">Fresh leaf tissue</tissue>
    </source>
</reference>
<comment type="caution">
    <text evidence="2">The sequence shown here is derived from an EMBL/GenBank/DDBJ whole genome shotgun (WGS) entry which is preliminary data.</text>
</comment>
<dbReference type="AlphaFoldDB" id="A0A8J5VCG6"/>
<reference evidence="2" key="1">
    <citation type="journal article" date="2021" name="bioRxiv">
        <title>Whole Genome Assembly and Annotation of Northern Wild Rice, Zizania palustris L., Supports a Whole Genome Duplication in the Zizania Genus.</title>
        <authorList>
            <person name="Haas M."/>
            <person name="Kono T."/>
            <person name="Macchietto M."/>
            <person name="Millas R."/>
            <person name="McGilp L."/>
            <person name="Shao M."/>
            <person name="Duquette J."/>
            <person name="Hirsch C.N."/>
            <person name="Kimball J."/>
        </authorList>
    </citation>
    <scope>NUCLEOTIDE SEQUENCE</scope>
    <source>
        <tissue evidence="2">Fresh leaf tissue</tissue>
    </source>
</reference>
<evidence type="ECO:0000313" key="3">
    <source>
        <dbReference type="Proteomes" id="UP000729402"/>
    </source>
</evidence>
<proteinExistence type="predicted"/>
<accession>A0A8J5VCG6</accession>
<feature type="region of interest" description="Disordered" evidence="1">
    <location>
        <begin position="43"/>
        <end position="71"/>
    </location>
</feature>
<keyword evidence="3" id="KW-1185">Reference proteome</keyword>
<feature type="compositionally biased region" description="Acidic residues" evidence="1">
    <location>
        <begin position="48"/>
        <end position="71"/>
    </location>
</feature>
<organism evidence="2 3">
    <name type="scientific">Zizania palustris</name>
    <name type="common">Northern wild rice</name>
    <dbReference type="NCBI Taxonomy" id="103762"/>
    <lineage>
        <taxon>Eukaryota</taxon>
        <taxon>Viridiplantae</taxon>
        <taxon>Streptophyta</taxon>
        <taxon>Embryophyta</taxon>
        <taxon>Tracheophyta</taxon>
        <taxon>Spermatophyta</taxon>
        <taxon>Magnoliopsida</taxon>
        <taxon>Liliopsida</taxon>
        <taxon>Poales</taxon>
        <taxon>Poaceae</taxon>
        <taxon>BOP clade</taxon>
        <taxon>Oryzoideae</taxon>
        <taxon>Oryzeae</taxon>
        <taxon>Zizaniinae</taxon>
        <taxon>Zizania</taxon>
    </lineage>
</organism>
<dbReference type="Proteomes" id="UP000729402">
    <property type="component" value="Unassembled WGS sequence"/>
</dbReference>
<protein>
    <submittedName>
        <fullName evidence="2">Uncharacterized protein</fullName>
    </submittedName>
</protein>
<gene>
    <name evidence="2" type="ORF">GUJ93_ZPchr0002g25722</name>
</gene>
<sequence>MKNKIPWLKYDVNKKEYIEEEEQEKLFALIPNLKYLDVMDSKGNDRLESDEEEDDYDEDEYKGEEGECDEE</sequence>
<dbReference type="EMBL" id="JAAALK010000287">
    <property type="protein sequence ID" value="KAG8060615.1"/>
    <property type="molecule type" value="Genomic_DNA"/>
</dbReference>